<dbReference type="RefSeq" id="WP_109304521.1">
    <property type="nucleotide sequence ID" value="NZ_BJUF01000001.1"/>
</dbReference>
<evidence type="ECO:0000313" key="6">
    <source>
        <dbReference type="Proteomes" id="UP000245938"/>
    </source>
</evidence>
<gene>
    <name evidence="5" type="ORF">DEX24_00950</name>
</gene>
<dbReference type="OrthoDB" id="1724615at2"/>
<evidence type="ECO:0000256" key="1">
    <source>
        <dbReference type="SAM" id="Coils"/>
    </source>
</evidence>
<keyword evidence="3" id="KW-1133">Transmembrane helix</keyword>
<evidence type="ECO:0000256" key="2">
    <source>
        <dbReference type="SAM" id="MobiDB-lite"/>
    </source>
</evidence>
<keyword evidence="6" id="KW-1185">Reference proteome</keyword>
<dbReference type="AlphaFoldDB" id="A0A2U3AQR5"/>
<dbReference type="SUPFAM" id="SSF158791">
    <property type="entry name" value="MgtE N-terminal domain-like"/>
    <property type="match status" value="1"/>
</dbReference>
<sequence length="210" mass="23122">MAKKPAPTKRPNNKNRSIVTAEETQQTKSPGKLQKLFFWVIIPVLFTLAIGLIVAEVTGTNVFEKAKSVIGAGDSTQKETSDEAVENYNKQIVSLKASIKEKDTIVAKLQGQLDSTKTDTSKAEIEKKRLEAEIKKLQNSKADTKTDIATVIKTYEQMAPKKSAPILSAMSDKEAMKILKGLKPVTLATILEKMTPEKAAKYTEQLSKNK</sequence>
<comment type="caution">
    <text evidence="5">The sequence shown here is derived from an EMBL/GenBank/DDBJ whole genome shotgun (WGS) entry which is preliminary data.</text>
</comment>
<feature type="compositionally biased region" description="Polar residues" evidence="2">
    <location>
        <begin position="14"/>
        <end position="26"/>
    </location>
</feature>
<feature type="region of interest" description="Disordered" evidence="2">
    <location>
        <begin position="1"/>
        <end position="26"/>
    </location>
</feature>
<dbReference type="Pfam" id="PF03448">
    <property type="entry name" value="MgtE_N"/>
    <property type="match status" value="1"/>
</dbReference>
<name>A0A2U3AQR5_9BACL</name>
<accession>A0A2U3AQR5</accession>
<dbReference type="EMBL" id="QFVR01000001">
    <property type="protein sequence ID" value="PWI26898.1"/>
    <property type="molecule type" value="Genomic_DNA"/>
</dbReference>
<keyword evidence="3" id="KW-0472">Membrane</keyword>
<proteinExistence type="predicted"/>
<reference evidence="5 6" key="1">
    <citation type="submission" date="2018-05" db="EMBL/GenBank/DDBJ databases">
        <title>Kurthia sibirica genome sequence.</title>
        <authorList>
            <person name="Maclea K.S."/>
            <person name="Goen A.E."/>
        </authorList>
    </citation>
    <scope>NUCLEOTIDE SEQUENCE [LARGE SCALE GENOMIC DNA]</scope>
    <source>
        <strain evidence="5 6">ATCC 49154</strain>
    </source>
</reference>
<evidence type="ECO:0000256" key="3">
    <source>
        <dbReference type="SAM" id="Phobius"/>
    </source>
</evidence>
<dbReference type="Proteomes" id="UP000245938">
    <property type="component" value="Unassembled WGS sequence"/>
</dbReference>
<organism evidence="5 6">
    <name type="scientific">Kurthia sibirica</name>
    <dbReference type="NCBI Taxonomy" id="202750"/>
    <lineage>
        <taxon>Bacteria</taxon>
        <taxon>Bacillati</taxon>
        <taxon>Bacillota</taxon>
        <taxon>Bacilli</taxon>
        <taxon>Bacillales</taxon>
        <taxon>Caryophanaceae</taxon>
        <taxon>Kurthia</taxon>
    </lineage>
</organism>
<dbReference type="InterPro" id="IPR038076">
    <property type="entry name" value="MgtE_N_sf"/>
</dbReference>
<feature type="coiled-coil region" evidence="1">
    <location>
        <begin position="113"/>
        <end position="147"/>
    </location>
</feature>
<feature type="domain" description="Magnesium transporter MgtE intracellular" evidence="4">
    <location>
        <begin position="150"/>
        <end position="209"/>
    </location>
</feature>
<protein>
    <recommendedName>
        <fullName evidence="4">Magnesium transporter MgtE intracellular domain-containing protein</fullName>
    </recommendedName>
</protein>
<feature type="transmembrane region" description="Helical" evidence="3">
    <location>
        <begin position="36"/>
        <end position="55"/>
    </location>
</feature>
<feature type="compositionally biased region" description="Basic residues" evidence="2">
    <location>
        <begin position="1"/>
        <end position="13"/>
    </location>
</feature>
<dbReference type="Gene3D" id="1.25.60.10">
    <property type="entry name" value="MgtE N-terminal domain-like"/>
    <property type="match status" value="1"/>
</dbReference>
<evidence type="ECO:0000313" key="5">
    <source>
        <dbReference type="EMBL" id="PWI26898.1"/>
    </source>
</evidence>
<evidence type="ECO:0000259" key="4">
    <source>
        <dbReference type="Pfam" id="PF03448"/>
    </source>
</evidence>
<keyword evidence="1" id="KW-0175">Coiled coil</keyword>
<keyword evidence="3" id="KW-0812">Transmembrane</keyword>
<dbReference type="InterPro" id="IPR006668">
    <property type="entry name" value="Mg_transptr_MgtE_intracell_dom"/>
</dbReference>